<organism evidence="2 3">
    <name type="scientific">Amanita muscaria (strain Koide BX008)</name>
    <dbReference type="NCBI Taxonomy" id="946122"/>
    <lineage>
        <taxon>Eukaryota</taxon>
        <taxon>Fungi</taxon>
        <taxon>Dikarya</taxon>
        <taxon>Basidiomycota</taxon>
        <taxon>Agaricomycotina</taxon>
        <taxon>Agaricomycetes</taxon>
        <taxon>Agaricomycetidae</taxon>
        <taxon>Agaricales</taxon>
        <taxon>Pluteineae</taxon>
        <taxon>Amanitaceae</taxon>
        <taxon>Amanita</taxon>
    </lineage>
</organism>
<dbReference type="HOGENOM" id="CLU_055165_0_0_1"/>
<gene>
    <name evidence="2" type="ORF">M378DRAFT_156529</name>
</gene>
<evidence type="ECO:0000313" key="3">
    <source>
        <dbReference type="Proteomes" id="UP000054549"/>
    </source>
</evidence>
<sequence>MSLDSLLLEPRNVTLQDFDGNLLAGFWQYGSISWITFSLWLNSLIQTEQQWAIFDLDETVPNRHGAQQQLGSEIVPAGDYILLQQDGGPCPVALTEKRARPRQPTHSSTPARVHQDYYRNRTRERDRKCLVTGRRFATWSQLKAAHIFPRPHVDEWLRKQYHHLITDPAPASAVGGHSKIDSVQNVFMLRSNLHDSWDNYEFGVNPEDNYRITAFINGLDDVHGLVLHLDHIVDLTIRPLDELFRDHFLQGVLKHIKGAGEPTWDHEDMFGGFDLSRQDVWGSTEGKERLELEISDRLFEHQVSQD</sequence>
<reference evidence="2 3" key="1">
    <citation type="submission" date="2014-04" db="EMBL/GenBank/DDBJ databases">
        <title>Evolutionary Origins and Diversification of the Mycorrhizal Mutualists.</title>
        <authorList>
            <consortium name="DOE Joint Genome Institute"/>
            <consortium name="Mycorrhizal Genomics Consortium"/>
            <person name="Kohler A."/>
            <person name="Kuo A."/>
            <person name="Nagy L.G."/>
            <person name="Floudas D."/>
            <person name="Copeland A."/>
            <person name="Barry K.W."/>
            <person name="Cichocki N."/>
            <person name="Veneault-Fourrey C."/>
            <person name="LaButti K."/>
            <person name="Lindquist E.A."/>
            <person name="Lipzen A."/>
            <person name="Lundell T."/>
            <person name="Morin E."/>
            <person name="Murat C."/>
            <person name="Riley R."/>
            <person name="Ohm R."/>
            <person name="Sun H."/>
            <person name="Tunlid A."/>
            <person name="Henrissat B."/>
            <person name="Grigoriev I.V."/>
            <person name="Hibbett D.S."/>
            <person name="Martin F."/>
        </authorList>
    </citation>
    <scope>NUCLEOTIDE SEQUENCE [LARGE SCALE GENOMIC DNA]</scope>
    <source>
        <strain evidence="2 3">Koide BX008</strain>
    </source>
</reference>
<evidence type="ECO:0000259" key="1">
    <source>
        <dbReference type="Pfam" id="PF13391"/>
    </source>
</evidence>
<accession>A0A0C2X7T4</accession>
<dbReference type="STRING" id="946122.A0A0C2X7T4"/>
<evidence type="ECO:0000313" key="2">
    <source>
        <dbReference type="EMBL" id="KIL70407.1"/>
    </source>
</evidence>
<keyword evidence="3" id="KW-1185">Reference proteome</keyword>
<dbReference type="InParanoid" id="A0A0C2X7T4"/>
<protein>
    <recommendedName>
        <fullName evidence="1">HNH nuclease domain-containing protein</fullName>
    </recommendedName>
</protein>
<dbReference type="Pfam" id="PF13391">
    <property type="entry name" value="HNH_2"/>
    <property type="match status" value="1"/>
</dbReference>
<dbReference type="Proteomes" id="UP000054549">
    <property type="component" value="Unassembled WGS sequence"/>
</dbReference>
<dbReference type="AlphaFoldDB" id="A0A0C2X7T4"/>
<dbReference type="OrthoDB" id="2142759at2759"/>
<dbReference type="EMBL" id="KN818224">
    <property type="protein sequence ID" value="KIL70407.1"/>
    <property type="molecule type" value="Genomic_DNA"/>
</dbReference>
<name>A0A0C2X7T4_AMAMK</name>
<dbReference type="InterPro" id="IPR003615">
    <property type="entry name" value="HNH_nuc"/>
</dbReference>
<proteinExistence type="predicted"/>
<feature type="domain" description="HNH nuclease" evidence="1">
    <location>
        <begin position="129"/>
        <end position="205"/>
    </location>
</feature>